<feature type="domain" description="Prolow-density lipoprotein receptor-related protein 1-like beta-propeller" evidence="1">
    <location>
        <begin position="251"/>
        <end position="414"/>
    </location>
</feature>
<accession>A0A6C0P0B2</accession>
<proteinExistence type="predicted"/>
<dbReference type="Proteomes" id="UP000479114">
    <property type="component" value="Chromosome"/>
</dbReference>
<dbReference type="PANTHER" id="PTHR32256">
    <property type="match status" value="1"/>
</dbReference>
<keyword evidence="3" id="KW-1185">Reference proteome</keyword>
<evidence type="ECO:0000313" key="3">
    <source>
        <dbReference type="Proteomes" id="UP000479114"/>
    </source>
</evidence>
<dbReference type="RefSeq" id="WP_162640161.1">
    <property type="nucleotide sequence ID" value="NZ_CP048286.1"/>
</dbReference>
<sequence>MTAFNNKSRDNHPKSAVSVILKSVIALSIVFSSCISTVHASQLQYSSSTMNELSDTLSSMPQQTLYGVSNEGWIYYFNNPGGYMNDTRDIRKIKYDGSEDSDGNNDELINFSTPGSKVGYEFYHVQSKDTLLKKIRDENADILRIIDGWVFYITWDKKQILRGKLDGSEKNIIVSASSNIHFESLTVYKDYLYFTKPNDDGGSSLYRSRLDGKGLTLLSNEYLFPIQLKRNNLLVDQLYYYDYNKGSEDAISIVNDVIYFVSEHGITRMNTDGKNQKLLTKEKYGRMYLDGDSIYYSTWWQLPNEKGTYAANGPIYRVKLTGGTPQKLTQGYSSIIAVDQGWIYAEEGSFTEPGTLIRFKPANPSKREVVIPYKKETYYLLNQVIGDWFVYSEYKNDIEVQRKVKFDGSMSTVLK</sequence>
<dbReference type="InterPro" id="IPR032485">
    <property type="entry name" value="LRP1-like_beta_prop"/>
</dbReference>
<dbReference type="AlphaFoldDB" id="A0A6C0P0B2"/>
<dbReference type="SUPFAM" id="SSF63825">
    <property type="entry name" value="YWTD domain"/>
    <property type="match status" value="1"/>
</dbReference>
<gene>
    <name evidence="2" type="ORF">GZH47_11190</name>
</gene>
<dbReference type="PANTHER" id="PTHR32256:SF17">
    <property type="entry name" value="EGF-LIKE DOMAIN-CONTAINING PROTEIN"/>
    <property type="match status" value="1"/>
</dbReference>
<name>A0A6C0P0B2_9BACL</name>
<evidence type="ECO:0000313" key="2">
    <source>
        <dbReference type="EMBL" id="QHW31353.1"/>
    </source>
</evidence>
<dbReference type="PROSITE" id="PS51257">
    <property type="entry name" value="PROKAR_LIPOPROTEIN"/>
    <property type="match status" value="1"/>
</dbReference>
<feature type="domain" description="Prolow-density lipoprotein receptor-related protein 1-like beta-propeller" evidence="1">
    <location>
        <begin position="106"/>
        <end position="243"/>
    </location>
</feature>
<dbReference type="KEGG" id="prz:GZH47_11190"/>
<dbReference type="Pfam" id="PF16472">
    <property type="entry name" value="DUF5050"/>
    <property type="match status" value="2"/>
</dbReference>
<dbReference type="InterPro" id="IPR011042">
    <property type="entry name" value="6-blade_b-propeller_TolB-like"/>
</dbReference>
<protein>
    <submittedName>
        <fullName evidence="2">DUF5050 domain-containing protein</fullName>
    </submittedName>
</protein>
<dbReference type="EMBL" id="CP048286">
    <property type="protein sequence ID" value="QHW31353.1"/>
    <property type="molecule type" value="Genomic_DNA"/>
</dbReference>
<organism evidence="2 3">
    <name type="scientific">Paenibacillus rhizovicinus</name>
    <dbReference type="NCBI Taxonomy" id="2704463"/>
    <lineage>
        <taxon>Bacteria</taxon>
        <taxon>Bacillati</taxon>
        <taxon>Bacillota</taxon>
        <taxon>Bacilli</taxon>
        <taxon>Bacillales</taxon>
        <taxon>Paenibacillaceae</taxon>
        <taxon>Paenibacillus</taxon>
    </lineage>
</organism>
<reference evidence="2 3" key="1">
    <citation type="submission" date="2020-02" db="EMBL/GenBank/DDBJ databases">
        <title>Paenibacillus sp. nov., isolated from rhizosphere soil of tomato.</title>
        <authorList>
            <person name="Weon H.-Y."/>
            <person name="Lee S.A."/>
        </authorList>
    </citation>
    <scope>NUCLEOTIDE SEQUENCE [LARGE SCALE GENOMIC DNA]</scope>
    <source>
        <strain evidence="2 3">14171R-81</strain>
    </source>
</reference>
<dbReference type="InterPro" id="IPR053369">
    <property type="entry name" value="SrfA-induced_signal"/>
</dbReference>
<dbReference type="Gene3D" id="2.120.10.30">
    <property type="entry name" value="TolB, C-terminal domain"/>
    <property type="match status" value="1"/>
</dbReference>
<evidence type="ECO:0000259" key="1">
    <source>
        <dbReference type="Pfam" id="PF16472"/>
    </source>
</evidence>